<dbReference type="Gene3D" id="3.40.570.10">
    <property type="entry name" value="Extracellular Endonuclease, subunit A"/>
    <property type="match status" value="1"/>
</dbReference>
<keyword evidence="4 9" id="KW-0479">Metal-binding</keyword>
<organism evidence="13 14">
    <name type="scientific">Christiangramia sabulilitoris</name>
    <dbReference type="NCBI Taxonomy" id="2583991"/>
    <lineage>
        <taxon>Bacteria</taxon>
        <taxon>Pseudomonadati</taxon>
        <taxon>Bacteroidota</taxon>
        <taxon>Flavobacteriia</taxon>
        <taxon>Flavobacteriales</taxon>
        <taxon>Flavobacteriaceae</taxon>
        <taxon>Christiangramia</taxon>
    </lineage>
</organism>
<evidence type="ECO:0000259" key="12">
    <source>
        <dbReference type="SMART" id="SM00892"/>
    </source>
</evidence>
<feature type="active site" description="Proton acceptor" evidence="8">
    <location>
        <position position="453"/>
    </location>
</feature>
<evidence type="ECO:0000256" key="5">
    <source>
        <dbReference type="ARBA" id="ARBA00022759"/>
    </source>
</evidence>
<feature type="binding site" evidence="9">
    <location>
        <position position="484"/>
    </location>
    <ligand>
        <name>Mg(2+)</name>
        <dbReference type="ChEBI" id="CHEBI:18420"/>
        <note>catalytic</note>
    </ligand>
</feature>
<evidence type="ECO:0000313" key="13">
    <source>
        <dbReference type="EMBL" id="TRO66928.1"/>
    </source>
</evidence>
<dbReference type="PANTHER" id="PTHR13966:SF5">
    <property type="entry name" value="ENDONUCLEASE G, MITOCHONDRIAL"/>
    <property type="match status" value="1"/>
</dbReference>
<dbReference type="Proteomes" id="UP000315131">
    <property type="component" value="Unassembled WGS sequence"/>
</dbReference>
<comment type="similarity">
    <text evidence="2">Belongs to the DNA/RNA non-specific endonuclease family.</text>
</comment>
<keyword evidence="5 13" id="KW-0255">Endonuclease</keyword>
<evidence type="ECO:0000256" key="8">
    <source>
        <dbReference type="PIRSR" id="PIRSR640255-1"/>
    </source>
</evidence>
<comment type="caution">
    <text evidence="13">The sequence shown here is derived from an EMBL/GenBank/DDBJ whole genome shotgun (WGS) entry which is preliminary data.</text>
</comment>
<comment type="cofactor">
    <cofactor evidence="1">
        <name>Mg(2+)</name>
        <dbReference type="ChEBI" id="CHEBI:18420"/>
    </cofactor>
</comment>
<dbReference type="OrthoDB" id="9811262at2"/>
<evidence type="ECO:0000259" key="11">
    <source>
        <dbReference type="SMART" id="SM00477"/>
    </source>
</evidence>
<protein>
    <submittedName>
        <fullName evidence="13">DNA/RNA non-specific endonuclease</fullName>
    </submittedName>
</protein>
<keyword evidence="10" id="KW-0732">Signal</keyword>
<evidence type="ECO:0000256" key="3">
    <source>
        <dbReference type="ARBA" id="ARBA00022722"/>
    </source>
</evidence>
<keyword evidence="6" id="KW-0378">Hydrolase</keyword>
<dbReference type="Pfam" id="PF01223">
    <property type="entry name" value="Endonuclease_NS"/>
    <property type="match status" value="1"/>
</dbReference>
<proteinExistence type="inferred from homology"/>
<dbReference type="GO" id="GO:0046872">
    <property type="term" value="F:metal ion binding"/>
    <property type="evidence" value="ECO:0007669"/>
    <property type="project" value="UniProtKB-KW"/>
</dbReference>
<evidence type="ECO:0000256" key="4">
    <source>
        <dbReference type="ARBA" id="ARBA00022723"/>
    </source>
</evidence>
<evidence type="ECO:0000256" key="1">
    <source>
        <dbReference type="ARBA" id="ARBA00001946"/>
    </source>
</evidence>
<keyword evidence="14" id="KW-1185">Reference proteome</keyword>
<dbReference type="InterPro" id="IPR020821">
    <property type="entry name" value="ENPP1-3/EXOG-like_nuc-like"/>
</dbReference>
<dbReference type="EMBL" id="VHSF01000001">
    <property type="protein sequence ID" value="TRO66928.1"/>
    <property type="molecule type" value="Genomic_DNA"/>
</dbReference>
<evidence type="ECO:0000256" key="7">
    <source>
        <dbReference type="ARBA" id="ARBA00022842"/>
    </source>
</evidence>
<dbReference type="InterPro" id="IPR044929">
    <property type="entry name" value="DNA/RNA_non-sp_Endonuclease_sf"/>
</dbReference>
<dbReference type="GO" id="GO:0016787">
    <property type="term" value="F:hydrolase activity"/>
    <property type="evidence" value="ECO:0007669"/>
    <property type="project" value="UniProtKB-KW"/>
</dbReference>
<evidence type="ECO:0000256" key="10">
    <source>
        <dbReference type="SAM" id="SignalP"/>
    </source>
</evidence>
<dbReference type="Gene3D" id="2.60.120.260">
    <property type="entry name" value="Galactose-binding domain-like"/>
    <property type="match status" value="1"/>
</dbReference>
<evidence type="ECO:0000256" key="9">
    <source>
        <dbReference type="PIRSR" id="PIRSR640255-2"/>
    </source>
</evidence>
<evidence type="ECO:0000313" key="14">
    <source>
        <dbReference type="Proteomes" id="UP000315131"/>
    </source>
</evidence>
<dbReference type="InterPro" id="IPR044925">
    <property type="entry name" value="His-Me_finger_sf"/>
</dbReference>
<gene>
    <name evidence="13" type="ORF">FGM01_03290</name>
</gene>
<accession>A0A550I7Y1</accession>
<dbReference type="CDD" id="cd00091">
    <property type="entry name" value="NUC"/>
    <property type="match status" value="1"/>
</dbReference>
<feature type="chain" id="PRO_5021869521" evidence="10">
    <location>
        <begin position="26"/>
        <end position="612"/>
    </location>
</feature>
<evidence type="ECO:0000256" key="6">
    <source>
        <dbReference type="ARBA" id="ARBA00022801"/>
    </source>
</evidence>
<feature type="signal peptide" evidence="10">
    <location>
        <begin position="1"/>
        <end position="25"/>
    </location>
</feature>
<name>A0A550I7Y1_9FLAO</name>
<feature type="domain" description="ENPP1-3/EXOG-like endonuclease/phosphodiesterase" evidence="11">
    <location>
        <begin position="391"/>
        <end position="600"/>
    </location>
</feature>
<dbReference type="InterPro" id="IPR018524">
    <property type="entry name" value="DNA/RNA_endonuclease_AS"/>
</dbReference>
<dbReference type="InterPro" id="IPR001604">
    <property type="entry name" value="Endo_G_ENPP1-like_dom"/>
</dbReference>
<keyword evidence="7" id="KW-0460">Magnesium</keyword>
<feature type="domain" description="DNA/RNA non-specific endonuclease/pyrophosphatase/phosphodiesterase" evidence="12">
    <location>
        <begin position="390"/>
        <end position="600"/>
    </location>
</feature>
<dbReference type="RefSeq" id="WP_143409707.1">
    <property type="nucleotide sequence ID" value="NZ_VHSF01000001.1"/>
</dbReference>
<reference evidence="13 14" key="1">
    <citation type="submission" date="2019-06" db="EMBL/GenBank/DDBJ databases">
        <title>Gramella sabulilitoris sp. nov., isolated from a marine sand.</title>
        <authorList>
            <person name="Yoon J.-H."/>
        </authorList>
    </citation>
    <scope>NUCLEOTIDE SEQUENCE [LARGE SCALE GENOMIC DNA]</scope>
    <source>
        <strain evidence="13 14">HSMS-1</strain>
    </source>
</reference>
<evidence type="ECO:0000256" key="2">
    <source>
        <dbReference type="ARBA" id="ARBA00010052"/>
    </source>
</evidence>
<dbReference type="AlphaFoldDB" id="A0A550I7Y1"/>
<dbReference type="InterPro" id="IPR040255">
    <property type="entry name" value="Non-specific_endonuclease"/>
</dbReference>
<dbReference type="SMART" id="SM00892">
    <property type="entry name" value="Endonuclease_NS"/>
    <property type="match status" value="1"/>
</dbReference>
<dbReference type="PROSITE" id="PS01070">
    <property type="entry name" value="NUCLEASE_NON_SPEC"/>
    <property type="match status" value="1"/>
</dbReference>
<dbReference type="SUPFAM" id="SSF54060">
    <property type="entry name" value="His-Me finger endonucleases"/>
    <property type="match status" value="1"/>
</dbReference>
<dbReference type="PROSITE" id="PS51257">
    <property type="entry name" value="PROKAR_LIPOPROTEIN"/>
    <property type="match status" value="1"/>
</dbReference>
<dbReference type="GO" id="GO:0003676">
    <property type="term" value="F:nucleic acid binding"/>
    <property type="evidence" value="ECO:0007669"/>
    <property type="project" value="InterPro"/>
</dbReference>
<sequence>MKNFTLLKYLLLMQVFLLFTGCATEDNLPEDSTYAPINFSLNAEGNYEEGFENAFKNSYAGGVVSFTDGDWYFADALIGDLSGDAKNGAQSVRMTGNGVITMNFDLPDGAKSFSLQYAKYGRDKQTSFQVYYSTDAGSSWNSLGSETIIKKSTLETASFNLNVSGNVRFEIRKTDGKNERLNIDNIVVVPNAGGSANTGDLIDITEDYEAGSKGSYAAGTVDLPTGTWYFEEALVGSLANDRKTGTKSARIRDLGILQMNFDVQGAESLSINHAVYGTDGSSTWELQASTNQGASWNRVGSTQTSANTSLENITYTLNYTENVRFRIVKLSGSGNRINIDDFVIGGTSDPGTGTGGGGGVDPISGAVHLTMGNPSLAITDINSPNNYLLEKEEYVMSYSRDKGTANWVSWHLDEAWMGSASRQNDFRADTSLPSSWYQVGSTDYQYSGFDRGHLCPSADRTLSVDDNSNTFFMTNMMPQAPSNNRYAWANLENYCRSMLSGGYEIYIISGGYGLGGDGANGYAEYLADGKIQVPSNTWKVIMIIPDGTDDVNRVTTSTRVIAVDMPNSNSVTSDWTQYKTSVDQIEAATGYDFFSLVPDAIEDVIEANIDAI</sequence>
<dbReference type="PANTHER" id="PTHR13966">
    <property type="entry name" value="ENDONUCLEASE RELATED"/>
    <property type="match status" value="1"/>
</dbReference>
<keyword evidence="3" id="KW-0540">Nuclease</keyword>
<dbReference type="SMART" id="SM00477">
    <property type="entry name" value="NUC"/>
    <property type="match status" value="1"/>
</dbReference>
<dbReference type="GO" id="GO:0004519">
    <property type="term" value="F:endonuclease activity"/>
    <property type="evidence" value="ECO:0007669"/>
    <property type="project" value="UniProtKB-KW"/>
</dbReference>